<dbReference type="Proteomes" id="UP001066276">
    <property type="component" value="Chromosome 9"/>
</dbReference>
<name>A0AAV7N2L1_PLEWA</name>
<dbReference type="EMBL" id="JANPWB010000013">
    <property type="protein sequence ID" value="KAJ1107443.1"/>
    <property type="molecule type" value="Genomic_DNA"/>
</dbReference>
<reference evidence="1" key="1">
    <citation type="journal article" date="2022" name="bioRxiv">
        <title>Sequencing and chromosome-scale assembly of the giantPleurodeles waltlgenome.</title>
        <authorList>
            <person name="Brown T."/>
            <person name="Elewa A."/>
            <person name="Iarovenko S."/>
            <person name="Subramanian E."/>
            <person name="Araus A.J."/>
            <person name="Petzold A."/>
            <person name="Susuki M."/>
            <person name="Suzuki K.-i.T."/>
            <person name="Hayashi T."/>
            <person name="Toyoda A."/>
            <person name="Oliveira C."/>
            <person name="Osipova E."/>
            <person name="Leigh N.D."/>
            <person name="Simon A."/>
            <person name="Yun M.H."/>
        </authorList>
    </citation>
    <scope>NUCLEOTIDE SEQUENCE</scope>
    <source>
        <strain evidence="1">20211129_DDA</strain>
        <tissue evidence="1">Liver</tissue>
    </source>
</reference>
<protein>
    <submittedName>
        <fullName evidence="1">Uncharacterized protein</fullName>
    </submittedName>
</protein>
<organism evidence="1 2">
    <name type="scientific">Pleurodeles waltl</name>
    <name type="common">Iberian ribbed newt</name>
    <dbReference type="NCBI Taxonomy" id="8319"/>
    <lineage>
        <taxon>Eukaryota</taxon>
        <taxon>Metazoa</taxon>
        <taxon>Chordata</taxon>
        <taxon>Craniata</taxon>
        <taxon>Vertebrata</taxon>
        <taxon>Euteleostomi</taxon>
        <taxon>Amphibia</taxon>
        <taxon>Batrachia</taxon>
        <taxon>Caudata</taxon>
        <taxon>Salamandroidea</taxon>
        <taxon>Salamandridae</taxon>
        <taxon>Pleurodelinae</taxon>
        <taxon>Pleurodeles</taxon>
    </lineage>
</organism>
<dbReference type="AlphaFoldDB" id="A0AAV7N2L1"/>
<accession>A0AAV7N2L1</accession>
<proteinExistence type="predicted"/>
<gene>
    <name evidence="1" type="ORF">NDU88_004833</name>
</gene>
<evidence type="ECO:0000313" key="2">
    <source>
        <dbReference type="Proteomes" id="UP001066276"/>
    </source>
</evidence>
<keyword evidence="2" id="KW-1185">Reference proteome</keyword>
<evidence type="ECO:0000313" key="1">
    <source>
        <dbReference type="EMBL" id="KAJ1107443.1"/>
    </source>
</evidence>
<comment type="caution">
    <text evidence="1">The sequence shown here is derived from an EMBL/GenBank/DDBJ whole genome shotgun (WGS) entry which is preliminary data.</text>
</comment>
<sequence>MARKACKETITARKAEIREKAWEVLRSPSALKDSGDFYQVVNSPNLSVDEKPNVEKIISVKDWADYFTKIFGPSRQTTIMAVEVEVLHDLKAVIVFSISIEVSDVILDIKSSPKDKTPGADRILSDC</sequence>